<evidence type="ECO:0000313" key="2">
    <source>
        <dbReference type="Proteomes" id="UP000245124"/>
    </source>
</evidence>
<dbReference type="InterPro" id="IPR024069">
    <property type="entry name" value="AF2212-like_dom_sf"/>
</dbReference>
<dbReference type="EMBL" id="BDUD01000001">
    <property type="protein sequence ID" value="GBG22536.1"/>
    <property type="molecule type" value="Genomic_DNA"/>
</dbReference>
<protein>
    <recommendedName>
        <fullName evidence="3">DUF104 domain-containing protein</fullName>
    </recommendedName>
</protein>
<sequence length="70" mass="7646">MTITVEAVYEHGVLRLSQPILLAEGTHVEVTVIATEAKPQNKTPREILAEIAAMPLEVSNDEFSGSDIDR</sequence>
<reference evidence="1 2" key="1">
    <citation type="submission" date="2017-06" db="EMBL/GenBank/DDBJ databases">
        <title>Genome sequencing of cyanobaciteial culture collection at National Institute for Environmental Studies (NIES).</title>
        <authorList>
            <person name="Hirose Y."/>
            <person name="Shimura Y."/>
            <person name="Fujisawa T."/>
            <person name="Nakamura Y."/>
            <person name="Kawachi M."/>
        </authorList>
    </citation>
    <scope>NUCLEOTIDE SEQUENCE [LARGE SCALE GENOMIC DNA]</scope>
    <source>
        <strain evidence="1 2">NIES-4072</strain>
    </source>
</reference>
<organism evidence="1 2">
    <name type="scientific">Nostoc commune NIES-4072</name>
    <dbReference type="NCBI Taxonomy" id="2005467"/>
    <lineage>
        <taxon>Bacteria</taxon>
        <taxon>Bacillati</taxon>
        <taxon>Cyanobacteriota</taxon>
        <taxon>Cyanophyceae</taxon>
        <taxon>Nostocales</taxon>
        <taxon>Nostocaceae</taxon>
        <taxon>Nostoc</taxon>
    </lineage>
</organism>
<evidence type="ECO:0008006" key="3">
    <source>
        <dbReference type="Google" id="ProtNLM"/>
    </source>
</evidence>
<evidence type="ECO:0000313" key="1">
    <source>
        <dbReference type="EMBL" id="GBG22536.1"/>
    </source>
</evidence>
<dbReference type="InterPro" id="IPR008203">
    <property type="entry name" value="AF2212-like"/>
</dbReference>
<dbReference type="AlphaFoldDB" id="A0A2R5FUU5"/>
<dbReference type="Pfam" id="PF01954">
    <property type="entry name" value="AF2212-like"/>
    <property type="match status" value="1"/>
</dbReference>
<dbReference type="Proteomes" id="UP000245124">
    <property type="component" value="Unassembled WGS sequence"/>
</dbReference>
<keyword evidence="2" id="KW-1185">Reference proteome</keyword>
<dbReference type="OrthoDB" id="515204at2"/>
<dbReference type="SUPFAM" id="SSF141694">
    <property type="entry name" value="AF2212/PG0164-like"/>
    <property type="match status" value="1"/>
</dbReference>
<name>A0A2R5FUU5_NOSCO</name>
<dbReference type="Gene3D" id="4.10.1150.10">
    <property type="entry name" value="AF2212/PG0164-like"/>
    <property type="match status" value="1"/>
</dbReference>
<comment type="caution">
    <text evidence="1">The sequence shown here is derived from an EMBL/GenBank/DDBJ whole genome shotgun (WGS) entry which is preliminary data.</text>
</comment>
<accession>A0A2R5FUU5</accession>
<proteinExistence type="predicted"/>
<gene>
    <name evidence="1" type="ORF">NIES4072_62470</name>
</gene>